<sequence>MPEAIGIDEVAVRHLSRKSARSFPCNFCDREFRNAQALGGHMNVHRREKNLAKDLMQLRNHGGEGEEPPSSNSPPVLHAGIAQDDVKIDTVIVHGDSVLPGSSTSSSSPPSQASTVSFANSLGYGVRSLVSCESVDRPTAVDLELRLGRHGPDM</sequence>
<evidence type="ECO:0000256" key="6">
    <source>
        <dbReference type="ARBA" id="ARBA00023163"/>
    </source>
</evidence>
<dbReference type="PROSITE" id="PS50157">
    <property type="entry name" value="ZINC_FINGER_C2H2_2"/>
    <property type="match status" value="1"/>
</dbReference>
<dbReference type="SMART" id="SM00355">
    <property type="entry name" value="ZnF_C2H2"/>
    <property type="match status" value="1"/>
</dbReference>
<organism evidence="11 12">
    <name type="scientific">Ceratodon purpureus</name>
    <name type="common">Fire moss</name>
    <name type="synonym">Dicranum purpureum</name>
    <dbReference type="NCBI Taxonomy" id="3225"/>
    <lineage>
        <taxon>Eukaryota</taxon>
        <taxon>Viridiplantae</taxon>
        <taxon>Streptophyta</taxon>
        <taxon>Embryophyta</taxon>
        <taxon>Bryophyta</taxon>
        <taxon>Bryophytina</taxon>
        <taxon>Bryopsida</taxon>
        <taxon>Dicranidae</taxon>
        <taxon>Pseudoditrichales</taxon>
        <taxon>Ditrichaceae</taxon>
        <taxon>Ceratodon</taxon>
    </lineage>
</organism>
<evidence type="ECO:0000259" key="10">
    <source>
        <dbReference type="PROSITE" id="PS50157"/>
    </source>
</evidence>
<evidence type="ECO:0000256" key="1">
    <source>
        <dbReference type="ARBA" id="ARBA00004123"/>
    </source>
</evidence>
<keyword evidence="6" id="KW-0804">Transcription</keyword>
<keyword evidence="12" id="KW-1185">Reference proteome</keyword>
<evidence type="ECO:0000256" key="3">
    <source>
        <dbReference type="ARBA" id="ARBA00022771"/>
    </source>
</evidence>
<evidence type="ECO:0000256" key="9">
    <source>
        <dbReference type="SAM" id="MobiDB-lite"/>
    </source>
</evidence>
<evidence type="ECO:0000256" key="2">
    <source>
        <dbReference type="ARBA" id="ARBA00022723"/>
    </source>
</evidence>
<dbReference type="InterPro" id="IPR013087">
    <property type="entry name" value="Znf_C2H2_type"/>
</dbReference>
<keyword evidence="4" id="KW-0862">Zinc</keyword>
<evidence type="ECO:0000256" key="8">
    <source>
        <dbReference type="PROSITE-ProRule" id="PRU00042"/>
    </source>
</evidence>
<dbReference type="Proteomes" id="UP000822688">
    <property type="component" value="Chromosome 9"/>
</dbReference>
<gene>
    <name evidence="11" type="ORF">KC19_9G071100</name>
</gene>
<dbReference type="GO" id="GO:0005634">
    <property type="term" value="C:nucleus"/>
    <property type="evidence" value="ECO:0007669"/>
    <property type="project" value="UniProtKB-SubCell"/>
</dbReference>
<dbReference type="InterPro" id="IPR036236">
    <property type="entry name" value="Znf_C2H2_sf"/>
</dbReference>
<evidence type="ECO:0000256" key="5">
    <source>
        <dbReference type="ARBA" id="ARBA00023015"/>
    </source>
</evidence>
<evidence type="ECO:0000313" key="11">
    <source>
        <dbReference type="EMBL" id="KAG0561533.1"/>
    </source>
</evidence>
<proteinExistence type="predicted"/>
<comment type="subcellular location">
    <subcellularLocation>
        <location evidence="1">Nucleus</location>
    </subcellularLocation>
</comment>
<dbReference type="InterPro" id="IPR052426">
    <property type="entry name" value="Plant_dev_regulator"/>
</dbReference>
<name>A0A8T0GRH9_CERPU</name>
<protein>
    <recommendedName>
        <fullName evidence="10">C2H2-type domain-containing protein</fullName>
    </recommendedName>
</protein>
<dbReference type="Gene3D" id="3.30.160.60">
    <property type="entry name" value="Classic Zinc Finger"/>
    <property type="match status" value="1"/>
</dbReference>
<dbReference type="EMBL" id="CM026430">
    <property type="protein sequence ID" value="KAG0561533.1"/>
    <property type="molecule type" value="Genomic_DNA"/>
</dbReference>
<evidence type="ECO:0000256" key="4">
    <source>
        <dbReference type="ARBA" id="ARBA00022833"/>
    </source>
</evidence>
<dbReference type="GO" id="GO:0008270">
    <property type="term" value="F:zinc ion binding"/>
    <property type="evidence" value="ECO:0007669"/>
    <property type="project" value="UniProtKB-KW"/>
</dbReference>
<comment type="caution">
    <text evidence="11">The sequence shown here is derived from an EMBL/GenBank/DDBJ whole genome shotgun (WGS) entry which is preliminary data.</text>
</comment>
<evidence type="ECO:0000256" key="7">
    <source>
        <dbReference type="ARBA" id="ARBA00023242"/>
    </source>
</evidence>
<dbReference type="PROSITE" id="PS00028">
    <property type="entry name" value="ZINC_FINGER_C2H2_1"/>
    <property type="match status" value="1"/>
</dbReference>
<dbReference type="PANTHER" id="PTHR45801:SF107">
    <property type="entry name" value="TRANSCRIPTIONAL REGULATOR SUPERMAN-LIKE"/>
    <property type="match status" value="1"/>
</dbReference>
<reference evidence="11" key="1">
    <citation type="submission" date="2020-06" db="EMBL/GenBank/DDBJ databases">
        <title>WGS assembly of Ceratodon purpureus strain R40.</title>
        <authorList>
            <person name="Carey S.B."/>
            <person name="Jenkins J."/>
            <person name="Shu S."/>
            <person name="Lovell J.T."/>
            <person name="Sreedasyam A."/>
            <person name="Maumus F."/>
            <person name="Tiley G.P."/>
            <person name="Fernandez-Pozo N."/>
            <person name="Barry K."/>
            <person name="Chen C."/>
            <person name="Wang M."/>
            <person name="Lipzen A."/>
            <person name="Daum C."/>
            <person name="Saski C.A."/>
            <person name="Payton A.C."/>
            <person name="Mcbreen J.C."/>
            <person name="Conrad R.E."/>
            <person name="Kollar L.M."/>
            <person name="Olsson S."/>
            <person name="Huttunen S."/>
            <person name="Landis J.B."/>
            <person name="Wickett N.J."/>
            <person name="Johnson M.G."/>
            <person name="Rensing S.A."/>
            <person name="Grimwood J."/>
            <person name="Schmutz J."/>
            <person name="Mcdaniel S.F."/>
        </authorList>
    </citation>
    <scope>NUCLEOTIDE SEQUENCE</scope>
    <source>
        <strain evidence="11">R40</strain>
    </source>
</reference>
<dbReference type="PANTHER" id="PTHR45801">
    <property type="entry name" value="OS07G0101800 PROTEIN"/>
    <property type="match status" value="1"/>
</dbReference>
<feature type="region of interest" description="Disordered" evidence="9">
    <location>
        <begin position="58"/>
        <end position="80"/>
    </location>
</feature>
<evidence type="ECO:0000313" key="12">
    <source>
        <dbReference type="Proteomes" id="UP000822688"/>
    </source>
</evidence>
<keyword evidence="3 8" id="KW-0863">Zinc-finger</keyword>
<dbReference type="SUPFAM" id="SSF57667">
    <property type="entry name" value="beta-beta-alpha zinc fingers"/>
    <property type="match status" value="1"/>
</dbReference>
<dbReference type="AlphaFoldDB" id="A0A8T0GRH9"/>
<feature type="domain" description="C2H2-type" evidence="10">
    <location>
        <begin position="23"/>
        <end position="50"/>
    </location>
</feature>
<keyword evidence="7" id="KW-0539">Nucleus</keyword>
<accession>A0A8T0GRH9</accession>
<keyword evidence="2" id="KW-0479">Metal-binding</keyword>
<keyword evidence="5" id="KW-0805">Transcription regulation</keyword>